<dbReference type="InterPro" id="IPR001509">
    <property type="entry name" value="Epimerase_deHydtase"/>
</dbReference>
<dbReference type="PANTHER" id="PTHR10366:SF564">
    <property type="entry name" value="STEROL-4-ALPHA-CARBOXYLATE 3-DEHYDROGENASE, DECARBOXYLATING"/>
    <property type="match status" value="1"/>
</dbReference>
<evidence type="ECO:0000259" key="3">
    <source>
        <dbReference type="Pfam" id="PF01370"/>
    </source>
</evidence>
<dbReference type="InterPro" id="IPR050425">
    <property type="entry name" value="NAD(P)_dehydrat-like"/>
</dbReference>
<dbReference type="Pfam" id="PF01370">
    <property type="entry name" value="Epimerase"/>
    <property type="match status" value="1"/>
</dbReference>
<dbReference type="InterPro" id="IPR036291">
    <property type="entry name" value="NAD(P)-bd_dom_sf"/>
</dbReference>
<gene>
    <name evidence="5" type="ORF">B0I71DRAFT_130950</name>
    <name evidence="4" type="ORF">YALI1_D09034g</name>
</gene>
<protein>
    <recommendedName>
        <fullName evidence="3">NAD-dependent epimerase/dehydratase domain-containing protein</fullName>
    </recommendedName>
</protein>
<dbReference type="EMBL" id="KZ858980">
    <property type="protein sequence ID" value="RDW26427.1"/>
    <property type="molecule type" value="Genomic_DNA"/>
</dbReference>
<proteinExistence type="inferred from homology"/>
<evidence type="ECO:0000256" key="2">
    <source>
        <dbReference type="ARBA" id="ARBA00023445"/>
    </source>
</evidence>
<evidence type="ECO:0000313" key="6">
    <source>
        <dbReference type="Proteomes" id="UP000182444"/>
    </source>
</evidence>
<evidence type="ECO:0000313" key="4">
    <source>
        <dbReference type="EMBL" id="AOW03704.1"/>
    </source>
</evidence>
<reference evidence="4 6" key="1">
    <citation type="journal article" date="2016" name="PLoS ONE">
        <title>Sequence Assembly of Yarrowia lipolytica Strain W29/CLIB89 Shows Transposable Element Diversity.</title>
        <authorList>
            <person name="Magnan C."/>
            <person name="Yu J."/>
            <person name="Chang I."/>
            <person name="Jahn E."/>
            <person name="Kanomata Y."/>
            <person name="Wu J."/>
            <person name="Zeller M."/>
            <person name="Oakes M."/>
            <person name="Baldi P."/>
            <person name="Sandmeyer S."/>
        </authorList>
    </citation>
    <scope>NUCLEOTIDE SEQUENCE [LARGE SCALE GENOMIC DNA]</scope>
    <source>
        <strain evidence="4">CLIB89</strain>
        <strain evidence="6">CLIB89(W29)</strain>
    </source>
</reference>
<evidence type="ECO:0000313" key="5">
    <source>
        <dbReference type="EMBL" id="RDW26427.1"/>
    </source>
</evidence>
<accession>A0A1D8NDJ8</accession>
<dbReference type="GeneID" id="2910793"/>
<dbReference type="Gene3D" id="3.40.50.720">
    <property type="entry name" value="NAD(P)-binding Rossmann-like Domain"/>
    <property type="match status" value="1"/>
</dbReference>
<dbReference type="VEuPathDB" id="FungiDB:YALI1_D09034g"/>
<dbReference type="PANTHER" id="PTHR10366">
    <property type="entry name" value="NAD DEPENDENT EPIMERASE/DEHYDRATASE"/>
    <property type="match status" value="1"/>
</dbReference>
<evidence type="ECO:0000256" key="1">
    <source>
        <dbReference type="ARBA" id="ARBA00023002"/>
    </source>
</evidence>
<sequence>MSTTPTTLITGATGFIAGHCIEQLLKADHKVIGTIRSQEKGQRLAAAFPEAIKTGQLVFETVSDVRSEQEFKTLFQKHTDIKYVLHTASPFHFNVEDPVKDMLEPAVEGTLTVLKTAKQYAPQVEKFVITSSFAAMMNWHEVGDSSAVVTEKSWNPVTWDEAAQKGNVVVTYLGSKKFAEKAAWDFMESEKPSFGLTTVNPAYVFGPGIAIDAKALNTSNEVIVQGALSTKPGQDAPAGPAQMWVDVRDVAKAHLSAISKTLDNQRLMLCVSKFCNQDLLDVINEKVPELKGKIATGKPGTGAETDKEGFQFDNDQTRKALNYDWIPLDKSVADFANQWLSFQN</sequence>
<dbReference type="KEGG" id="yli:2910793"/>
<dbReference type="EMBL" id="CP017556">
    <property type="protein sequence ID" value="AOW03704.1"/>
    <property type="molecule type" value="Genomic_DNA"/>
</dbReference>
<name>A0A1D8NDJ8_YARLL</name>
<evidence type="ECO:0000313" key="7">
    <source>
        <dbReference type="Proteomes" id="UP000256601"/>
    </source>
</evidence>
<keyword evidence="1" id="KW-0560">Oxidoreductase</keyword>
<dbReference type="Proteomes" id="UP000256601">
    <property type="component" value="Unassembled WGS sequence"/>
</dbReference>
<dbReference type="GO" id="GO:0016616">
    <property type="term" value="F:oxidoreductase activity, acting on the CH-OH group of donors, NAD or NADP as acceptor"/>
    <property type="evidence" value="ECO:0007669"/>
    <property type="project" value="TreeGrafter"/>
</dbReference>
<dbReference type="SUPFAM" id="SSF51735">
    <property type="entry name" value="NAD(P)-binding Rossmann-fold domains"/>
    <property type="match status" value="1"/>
</dbReference>
<dbReference type="CDD" id="cd05227">
    <property type="entry name" value="AR_SDR_e"/>
    <property type="match status" value="1"/>
</dbReference>
<dbReference type="OMA" id="SDEPQFN"/>
<dbReference type="OrthoDB" id="2735536at2759"/>
<feature type="domain" description="NAD-dependent epimerase/dehydratase" evidence="3">
    <location>
        <begin position="8"/>
        <end position="260"/>
    </location>
</feature>
<reference evidence="5 7" key="2">
    <citation type="submission" date="2018-07" db="EMBL/GenBank/DDBJ databases">
        <title>Draft Genome Assemblies for Five Robust Yarrowia lipolytica Strains Exhibiting High Lipid Production and Pentose Sugar Utilization and Sugar Alcohol Secretion from Undetoxified Lignocellulosic Biomass Hydrolysates.</title>
        <authorList>
            <consortium name="DOE Joint Genome Institute"/>
            <person name="Walker C."/>
            <person name="Ryu S."/>
            <person name="Na H."/>
            <person name="Zane M."/>
            <person name="LaButti K."/>
            <person name="Lipzen A."/>
            <person name="Haridas S."/>
            <person name="Barry K."/>
            <person name="Grigoriev I.V."/>
            <person name="Quarterman J."/>
            <person name="Slininger P."/>
            <person name="Dien B."/>
            <person name="Trinh C.T."/>
        </authorList>
    </citation>
    <scope>NUCLEOTIDE SEQUENCE [LARGE SCALE GENOMIC DNA]</scope>
    <source>
        <strain evidence="5 7">YB392</strain>
    </source>
</reference>
<dbReference type="AlphaFoldDB" id="A0A1D8NDJ8"/>
<dbReference type="eggNOG" id="KOG1502">
    <property type="taxonomic scope" value="Eukaryota"/>
</dbReference>
<dbReference type="RefSeq" id="XP_502514.1">
    <property type="nucleotide sequence ID" value="XM_502514.1"/>
</dbReference>
<comment type="similarity">
    <text evidence="2">Belongs to the NAD(P)-dependent epimerase/dehydratase family. Dihydroflavonol-4-reductase subfamily.</text>
</comment>
<dbReference type="FunFam" id="3.40.50.720:FF:000191">
    <property type="entry name" value="Methylglyoxal reductase (NADPH-dependent)"/>
    <property type="match status" value="1"/>
</dbReference>
<dbReference type="VEuPathDB" id="FungiDB:YALI0_D07062g"/>
<organism evidence="4 6">
    <name type="scientific">Yarrowia lipolytica</name>
    <name type="common">Candida lipolytica</name>
    <dbReference type="NCBI Taxonomy" id="4952"/>
    <lineage>
        <taxon>Eukaryota</taxon>
        <taxon>Fungi</taxon>
        <taxon>Dikarya</taxon>
        <taxon>Ascomycota</taxon>
        <taxon>Saccharomycotina</taxon>
        <taxon>Dipodascomycetes</taxon>
        <taxon>Dipodascales</taxon>
        <taxon>Dipodascales incertae sedis</taxon>
        <taxon>Yarrowia</taxon>
    </lineage>
</organism>
<dbReference type="Proteomes" id="UP000182444">
    <property type="component" value="Chromosome 1D"/>
</dbReference>